<sequence>MWGNPQMLNLLRSRWTNEMHEYYNCSILRCSNMSSATSTQVEPISPSPRPAYLSPVILFSAMLIIVLACISWVYLKRRESERWGIHLNDLEGPVTCFTVERLNNVAPAQSYKKWRDQMKHSPRHFEPSNNNTLVCVFCLEAMQGKQIVRSLPCGHAFHSECITKWFMKRHDTCPVCKQGDIPHTVNILRPPPPAVTRPRSM</sequence>
<feature type="domain" description="RING-type" evidence="3">
    <location>
        <begin position="135"/>
        <end position="177"/>
    </location>
</feature>
<name>A0A9P9IMW0_9HYPO</name>
<proteinExistence type="predicted"/>
<evidence type="ECO:0000256" key="2">
    <source>
        <dbReference type="SAM" id="Phobius"/>
    </source>
</evidence>
<dbReference type="EMBL" id="JAGMUU010000024">
    <property type="protein sequence ID" value="KAH7124984.1"/>
    <property type="molecule type" value="Genomic_DNA"/>
</dbReference>
<dbReference type="Gene3D" id="3.30.40.10">
    <property type="entry name" value="Zinc/RING finger domain, C3HC4 (zinc finger)"/>
    <property type="match status" value="1"/>
</dbReference>
<keyword evidence="5" id="KW-1185">Reference proteome</keyword>
<dbReference type="InterPro" id="IPR051826">
    <property type="entry name" value="E3_ubiquitin-ligase_domain"/>
</dbReference>
<keyword evidence="2" id="KW-1133">Transmembrane helix</keyword>
<dbReference type="GO" id="GO:0006511">
    <property type="term" value="P:ubiquitin-dependent protein catabolic process"/>
    <property type="evidence" value="ECO:0007669"/>
    <property type="project" value="TreeGrafter"/>
</dbReference>
<evidence type="ECO:0000313" key="4">
    <source>
        <dbReference type="EMBL" id="KAH7124984.1"/>
    </source>
</evidence>
<keyword evidence="1" id="KW-0862">Zinc</keyword>
<feature type="transmembrane region" description="Helical" evidence="2">
    <location>
        <begin position="52"/>
        <end position="75"/>
    </location>
</feature>
<dbReference type="GO" id="GO:0061630">
    <property type="term" value="F:ubiquitin protein ligase activity"/>
    <property type="evidence" value="ECO:0007669"/>
    <property type="project" value="TreeGrafter"/>
</dbReference>
<evidence type="ECO:0000259" key="3">
    <source>
        <dbReference type="PROSITE" id="PS50089"/>
    </source>
</evidence>
<accession>A0A9P9IMW0</accession>
<organism evidence="4 5">
    <name type="scientific">Dactylonectria estremocensis</name>
    <dbReference type="NCBI Taxonomy" id="1079267"/>
    <lineage>
        <taxon>Eukaryota</taxon>
        <taxon>Fungi</taxon>
        <taxon>Dikarya</taxon>
        <taxon>Ascomycota</taxon>
        <taxon>Pezizomycotina</taxon>
        <taxon>Sordariomycetes</taxon>
        <taxon>Hypocreomycetidae</taxon>
        <taxon>Hypocreales</taxon>
        <taxon>Nectriaceae</taxon>
        <taxon>Dactylonectria</taxon>
    </lineage>
</organism>
<keyword evidence="1" id="KW-0479">Metal-binding</keyword>
<dbReference type="GO" id="GO:0008270">
    <property type="term" value="F:zinc ion binding"/>
    <property type="evidence" value="ECO:0007669"/>
    <property type="project" value="UniProtKB-KW"/>
</dbReference>
<dbReference type="AlphaFoldDB" id="A0A9P9IMW0"/>
<protein>
    <recommendedName>
        <fullName evidence="3">RING-type domain-containing protein</fullName>
    </recommendedName>
</protein>
<dbReference type="CDD" id="cd16454">
    <property type="entry name" value="RING-H2_PA-TM-RING"/>
    <property type="match status" value="1"/>
</dbReference>
<evidence type="ECO:0000313" key="5">
    <source>
        <dbReference type="Proteomes" id="UP000717696"/>
    </source>
</evidence>
<comment type="caution">
    <text evidence="4">The sequence shown here is derived from an EMBL/GenBank/DDBJ whole genome shotgun (WGS) entry which is preliminary data.</text>
</comment>
<keyword evidence="2" id="KW-0472">Membrane</keyword>
<dbReference type="Proteomes" id="UP000717696">
    <property type="component" value="Unassembled WGS sequence"/>
</dbReference>
<reference evidence="4" key="1">
    <citation type="journal article" date="2021" name="Nat. Commun.">
        <title>Genetic determinants of endophytism in the Arabidopsis root mycobiome.</title>
        <authorList>
            <person name="Mesny F."/>
            <person name="Miyauchi S."/>
            <person name="Thiergart T."/>
            <person name="Pickel B."/>
            <person name="Atanasova L."/>
            <person name="Karlsson M."/>
            <person name="Huettel B."/>
            <person name="Barry K.W."/>
            <person name="Haridas S."/>
            <person name="Chen C."/>
            <person name="Bauer D."/>
            <person name="Andreopoulos W."/>
            <person name="Pangilinan J."/>
            <person name="LaButti K."/>
            <person name="Riley R."/>
            <person name="Lipzen A."/>
            <person name="Clum A."/>
            <person name="Drula E."/>
            <person name="Henrissat B."/>
            <person name="Kohler A."/>
            <person name="Grigoriev I.V."/>
            <person name="Martin F.M."/>
            <person name="Hacquard S."/>
        </authorList>
    </citation>
    <scope>NUCLEOTIDE SEQUENCE</scope>
    <source>
        <strain evidence="4">MPI-CAGE-AT-0021</strain>
    </source>
</reference>
<dbReference type="Pfam" id="PF13639">
    <property type="entry name" value="zf-RING_2"/>
    <property type="match status" value="1"/>
</dbReference>
<dbReference type="PANTHER" id="PTHR22765">
    <property type="entry name" value="RING FINGER AND PROTEASE ASSOCIATED DOMAIN-CONTAINING"/>
    <property type="match status" value="1"/>
</dbReference>
<keyword evidence="2" id="KW-0812">Transmembrane</keyword>
<dbReference type="InterPro" id="IPR001841">
    <property type="entry name" value="Znf_RING"/>
</dbReference>
<keyword evidence="1" id="KW-0863">Zinc-finger</keyword>
<gene>
    <name evidence="4" type="ORF">B0J13DRAFT_150576</name>
</gene>
<evidence type="ECO:0000256" key="1">
    <source>
        <dbReference type="PROSITE-ProRule" id="PRU00175"/>
    </source>
</evidence>
<dbReference type="PROSITE" id="PS50089">
    <property type="entry name" value="ZF_RING_2"/>
    <property type="match status" value="1"/>
</dbReference>
<dbReference type="OrthoDB" id="8062037at2759"/>
<dbReference type="SMART" id="SM00184">
    <property type="entry name" value="RING"/>
    <property type="match status" value="1"/>
</dbReference>
<dbReference type="InterPro" id="IPR013083">
    <property type="entry name" value="Znf_RING/FYVE/PHD"/>
</dbReference>
<dbReference type="SUPFAM" id="SSF57850">
    <property type="entry name" value="RING/U-box"/>
    <property type="match status" value="1"/>
</dbReference>